<sequence length="832" mass="89209">MSDFANLIMTVDASSLKQGEQALDSLATKGAQAEKIVTKGLRNVGDSGKQAGRGLSEAEAAAKRTAAGFDQAAQQARRAANETRAAAGHTGNLVSQFNDIAVMMAAGQSPIQLALQQGTQITQVLTTMGGGVGAVKALGGAFLSMINPMSLATIGVIAFGSAAVQWLTSSGEAAEDFEDAFDRLDGVISGLKGSIRTLTNSDLEELRAKYGEINAELLTHIERLNEIAKRDAMRETALAIGAIRESLTGGWITTDVDDIREMFGTTNDNARELLRLMEDIEKANTVEGRAEAVQALRSHIEETTTAWMNAESAAGSNYDEIVKMDDKLRQIVHQMQKMPDAAKGTTLEVQIQNRELERALEYGGMVRQMWEDRATFVEEEVEKLSQQAEMNRLVAQFGADSYAVTVARVQAERDAYAEMVATTVGANELADALMAAWDLANGVASVDMEGNIALATNETWTWADAMAGVRAEIGAIASALASMGGGAIANAAKFAELTALRQGRTIAEAAREGQRLQMEAEFTARERQAGTWVEKMLIKGERALAERGFELDAELDEARSNARERERAANRKGRGGGRGKGRGGRRERANEYERSVHDIQAETEAFLRQADAIAKVTTAGGDWERALAIIEEEQKLLNAAQKAGVELTPQVTQSIREMAEAHVDAEDKLERIRTATERGQDAMEGFFGSILDGVDSARDALVQLLEQIAKVQFAKGMMGLFSAIPGGSAIMQGIGGLLSFDGGGYTGDGARSGGLDGKGGFLAMLHPNESVYDHTRGQGGGATNVHVTVGIDQSGNLYVREIARQEAAQMGQAVNDALPGRIQKYMAQPRWR</sequence>
<reference evidence="3" key="2">
    <citation type="submission" date="2023-01" db="EMBL/GenBank/DDBJ databases">
        <authorList>
            <person name="Sun Q."/>
            <person name="Evtushenko L."/>
        </authorList>
    </citation>
    <scope>NUCLEOTIDE SEQUENCE</scope>
    <source>
        <strain evidence="3">VKM B-2222</strain>
    </source>
</reference>
<dbReference type="EMBL" id="BSFH01000017">
    <property type="protein sequence ID" value="GLK63461.1"/>
    <property type="molecule type" value="Genomic_DNA"/>
</dbReference>
<evidence type="ECO:0000256" key="1">
    <source>
        <dbReference type="SAM" id="MobiDB-lite"/>
    </source>
</evidence>
<dbReference type="Proteomes" id="UP001143349">
    <property type="component" value="Unassembled WGS sequence"/>
</dbReference>
<dbReference type="InterPro" id="IPR009628">
    <property type="entry name" value="Phage_tape_measure_N"/>
</dbReference>
<dbReference type="AlphaFoldDB" id="A0AAD3NV94"/>
<dbReference type="Pfam" id="PF06791">
    <property type="entry name" value="TMP_2"/>
    <property type="match status" value="1"/>
</dbReference>
<feature type="compositionally biased region" description="Basic residues" evidence="1">
    <location>
        <begin position="570"/>
        <end position="583"/>
    </location>
</feature>
<reference evidence="3" key="1">
    <citation type="journal article" date="2014" name="Int. J. Syst. Evol. Microbiol.">
        <title>Complete genome sequence of Corynebacterium casei LMG S-19264T (=DSM 44701T), isolated from a smear-ripened cheese.</title>
        <authorList>
            <consortium name="US DOE Joint Genome Institute (JGI-PGF)"/>
            <person name="Walter F."/>
            <person name="Albersmeier A."/>
            <person name="Kalinowski J."/>
            <person name="Ruckert C."/>
        </authorList>
    </citation>
    <scope>NUCLEOTIDE SEQUENCE</scope>
    <source>
        <strain evidence="3">VKM B-2222</strain>
    </source>
</reference>
<feature type="compositionally biased region" description="Basic and acidic residues" evidence="1">
    <location>
        <begin position="559"/>
        <end position="569"/>
    </location>
</feature>
<protein>
    <recommendedName>
        <fullName evidence="2">Bacteriophage tail tape measure N-terminal domain-containing protein</fullName>
    </recommendedName>
</protein>
<evidence type="ECO:0000313" key="4">
    <source>
        <dbReference type="Proteomes" id="UP001143349"/>
    </source>
</evidence>
<evidence type="ECO:0000259" key="2">
    <source>
        <dbReference type="Pfam" id="PF06791"/>
    </source>
</evidence>
<accession>A0AAD3NV94</accession>
<organism evidence="3 4">
    <name type="scientific">Paracoccus kondratievae</name>
    <dbReference type="NCBI Taxonomy" id="135740"/>
    <lineage>
        <taxon>Bacteria</taxon>
        <taxon>Pseudomonadati</taxon>
        <taxon>Pseudomonadota</taxon>
        <taxon>Alphaproteobacteria</taxon>
        <taxon>Rhodobacterales</taxon>
        <taxon>Paracoccaceae</taxon>
        <taxon>Paracoccus</taxon>
    </lineage>
</organism>
<gene>
    <name evidence="3" type="ORF">GCM10017635_09310</name>
</gene>
<feature type="compositionally biased region" description="Basic and acidic residues" evidence="1">
    <location>
        <begin position="584"/>
        <end position="593"/>
    </location>
</feature>
<dbReference type="RefSeq" id="WP_271179296.1">
    <property type="nucleotide sequence ID" value="NZ_BSFH01000017.1"/>
</dbReference>
<comment type="caution">
    <text evidence="3">The sequence shown here is derived from an EMBL/GenBank/DDBJ whole genome shotgun (WGS) entry which is preliminary data.</text>
</comment>
<keyword evidence="4" id="KW-1185">Reference proteome</keyword>
<feature type="domain" description="Bacteriophage tail tape measure N-terminal" evidence="2">
    <location>
        <begin position="75"/>
        <end position="170"/>
    </location>
</feature>
<name>A0AAD3NV94_9RHOB</name>
<feature type="region of interest" description="Disordered" evidence="1">
    <location>
        <begin position="559"/>
        <end position="593"/>
    </location>
</feature>
<proteinExistence type="predicted"/>
<evidence type="ECO:0000313" key="3">
    <source>
        <dbReference type="EMBL" id="GLK63461.1"/>
    </source>
</evidence>